<organism evidence="2">
    <name type="scientific">Bicosoecida sp. CB-2014</name>
    <dbReference type="NCBI Taxonomy" id="1486930"/>
    <lineage>
        <taxon>Eukaryota</taxon>
        <taxon>Sar</taxon>
        <taxon>Stramenopiles</taxon>
        <taxon>Bigyra</taxon>
        <taxon>Opalozoa</taxon>
        <taxon>Bicosoecida</taxon>
    </lineage>
</organism>
<evidence type="ECO:0000313" key="2">
    <source>
        <dbReference type="EMBL" id="CAD8925224.1"/>
    </source>
</evidence>
<gene>
    <name evidence="2" type="ORF">BSP0115_LOCUS18488</name>
</gene>
<sequence>MSSAARHGGIAARSSAASSQDAWPAKRIGKYLAAIVGCVALVIYASSGGGGGVASGQSGTGGGTLRGDDADQNAVGVKLPVGKPPRPNTGERIDPHPDLVAERWIIVTSINEVTDAVKAFAALPDWQVLVVGDKITPAGYEWPGVVYLSLDAQVRLGYETVNHLPVGVYPRKNVGYVYAIAHGAKLIYETDDDNAPTNEGDGVTVNPKLPETGKGWPQLVPKIAKPSSSGKDPFRDPTSEYEWLAVNPYAYFDTDHLWPRGFPLSKIVEYSKWKVVPDNTAGKPATVQSYLADLDPDVDALWRLTQGDRIGTIKFSREKEPVVLPRGVYCSHNAQNTIWYHEAFWAMLLPVTVTFRVTDIWRAYWGQRMQWDLGHRVMYAPPTVDQVRNAHNYMSDMFEEEDLYRQTEDFLSFLNSWSSPSMDLPQRLKDLGRDMVAHGFLGPADRDLMNAWVNDLTRVGYEWPAVVASELA</sequence>
<dbReference type="AlphaFoldDB" id="A0A7S1CQ36"/>
<reference evidence="2" key="1">
    <citation type="submission" date="2021-01" db="EMBL/GenBank/DDBJ databases">
        <authorList>
            <person name="Corre E."/>
            <person name="Pelletier E."/>
            <person name="Niang G."/>
            <person name="Scheremetjew M."/>
            <person name="Finn R."/>
            <person name="Kale V."/>
            <person name="Holt S."/>
            <person name="Cochrane G."/>
            <person name="Meng A."/>
            <person name="Brown T."/>
            <person name="Cohen L."/>
        </authorList>
    </citation>
    <scope>NUCLEOTIDE SEQUENCE</scope>
    <source>
        <strain evidence="2">Ms1</strain>
    </source>
</reference>
<dbReference type="InterPro" id="IPR005049">
    <property type="entry name" value="STL-like"/>
</dbReference>
<name>A0A7S1CQ36_9STRA</name>
<protein>
    <submittedName>
        <fullName evidence="2">Uncharacterized protein</fullName>
    </submittedName>
</protein>
<proteinExistence type="predicted"/>
<dbReference type="PANTHER" id="PTHR31362:SF0">
    <property type="entry name" value="EXOSTOSIN DOMAIN-CONTAINING PROTEIN-RELATED"/>
    <property type="match status" value="1"/>
</dbReference>
<evidence type="ECO:0000256" key="1">
    <source>
        <dbReference type="SAM" id="MobiDB-lite"/>
    </source>
</evidence>
<feature type="region of interest" description="Disordered" evidence="1">
    <location>
        <begin position="75"/>
        <end position="94"/>
    </location>
</feature>
<accession>A0A7S1CQ36</accession>
<dbReference type="Pfam" id="PF03385">
    <property type="entry name" value="STELLO"/>
    <property type="match status" value="1"/>
</dbReference>
<dbReference type="EMBL" id="HBFS01027609">
    <property type="protein sequence ID" value="CAD8925224.1"/>
    <property type="molecule type" value="Transcribed_RNA"/>
</dbReference>
<dbReference type="PANTHER" id="PTHR31362">
    <property type="entry name" value="GLYCOSYLTRANSFERASE STELLO1-RELATED"/>
    <property type="match status" value="1"/>
</dbReference>